<proteinExistence type="predicted"/>
<dbReference type="RefSeq" id="WP_020956942.1">
    <property type="nucleotide sequence ID" value="NZ_LN651282.1"/>
</dbReference>
<dbReference type="Proteomes" id="UP000053470">
    <property type="component" value="Unassembled WGS sequence"/>
</dbReference>
<reference evidence="1" key="2">
    <citation type="submission" date="2022-04" db="EMBL/GenBank/DDBJ databases">
        <title>Genomic draft of R. solanacearum strain IPO1609, a phylotype IIB1/biovar 2/race 3 strain isolated from potato in Europe.</title>
        <authorList>
            <person name="Boucher C."/>
            <person name="Carrere S."/>
            <person name="Dossat C."/>
            <person name="Elbaz M."/>
            <person name="Genin S."/>
            <person name="Gouzy J."/>
            <person name="Prior P."/>
            <person name="Segurens B."/>
            <person name="Wincker P."/>
        </authorList>
    </citation>
    <scope>NUCLEOTIDE SEQUENCE</scope>
    <source>
        <strain evidence="1">IPO1609</strain>
    </source>
</reference>
<gene>
    <name evidence="1" type="ORF">RSIPO_00042</name>
</gene>
<accession>A0ABF7R8L6</accession>
<sequence>MFYSKKKQPNRELGEYNEKSLTPDDWLTQGLAAGRITALLLPITGAPLLVFPCADLEGKPDGTYGTADQ</sequence>
<evidence type="ECO:0000313" key="2">
    <source>
        <dbReference type="Proteomes" id="UP000053470"/>
    </source>
</evidence>
<keyword evidence="2" id="KW-1185">Reference proteome</keyword>
<protein>
    <submittedName>
        <fullName evidence="1">Uncharacterized protein</fullName>
    </submittedName>
</protein>
<evidence type="ECO:0000313" key="1">
    <source>
        <dbReference type="EMBL" id="CEJ17869.1"/>
    </source>
</evidence>
<dbReference type="EMBL" id="LN651282">
    <property type="protein sequence ID" value="CEJ17869.1"/>
    <property type="molecule type" value="Genomic_DNA"/>
</dbReference>
<reference evidence="1" key="1">
    <citation type="submission" date="2014-11" db="EMBL/GenBank/DDBJ databases">
        <authorList>
            <person name="Genoscope - CEA"/>
        </authorList>
    </citation>
    <scope>NUCLEOTIDE SEQUENCE</scope>
    <source>
        <strain evidence="1">IPO1609</strain>
    </source>
</reference>
<dbReference type="AlphaFoldDB" id="A0ABF7R8L6"/>
<organism evidence="1 2">
    <name type="scientific">Ralstonia solanacearum IPO1609</name>
    <dbReference type="NCBI Taxonomy" id="564066"/>
    <lineage>
        <taxon>Bacteria</taxon>
        <taxon>Pseudomonadati</taxon>
        <taxon>Pseudomonadota</taxon>
        <taxon>Betaproteobacteria</taxon>
        <taxon>Burkholderiales</taxon>
        <taxon>Burkholderiaceae</taxon>
        <taxon>Ralstonia</taxon>
        <taxon>Ralstonia solanacearum species complex</taxon>
    </lineage>
</organism>
<name>A0ABF7R8L6_RALSL</name>